<dbReference type="EMBL" id="KZ773024">
    <property type="protein sequence ID" value="PTQ26795.1"/>
    <property type="molecule type" value="Genomic_DNA"/>
</dbReference>
<dbReference type="InterPro" id="IPR053211">
    <property type="entry name" value="DNA_repair-toleration"/>
</dbReference>
<dbReference type="Gene3D" id="3.80.10.10">
    <property type="entry name" value="Ribonuclease Inhibitor"/>
    <property type="match status" value="5"/>
</dbReference>
<keyword evidence="13" id="KW-1185">Reference proteome</keyword>
<dbReference type="PROSITE" id="PS51450">
    <property type="entry name" value="LRR"/>
    <property type="match status" value="1"/>
</dbReference>
<evidence type="ECO:0000256" key="9">
    <source>
        <dbReference type="SAM" id="Phobius"/>
    </source>
</evidence>
<organism evidence="12 13">
    <name type="scientific">Marchantia polymorpha</name>
    <name type="common">Common liverwort</name>
    <name type="synonym">Marchantia aquatica</name>
    <dbReference type="NCBI Taxonomy" id="3197"/>
    <lineage>
        <taxon>Eukaryota</taxon>
        <taxon>Viridiplantae</taxon>
        <taxon>Streptophyta</taxon>
        <taxon>Embryophyta</taxon>
        <taxon>Marchantiophyta</taxon>
        <taxon>Marchantiopsida</taxon>
        <taxon>Marchantiidae</taxon>
        <taxon>Marchantiales</taxon>
        <taxon>Marchantiaceae</taxon>
        <taxon>Marchantia</taxon>
    </lineage>
</organism>
<dbReference type="GO" id="GO:0009653">
    <property type="term" value="P:anatomical structure morphogenesis"/>
    <property type="evidence" value="ECO:0007669"/>
    <property type="project" value="UniProtKB-ARBA"/>
</dbReference>
<accession>A0A2R6VYV3</accession>
<dbReference type="GO" id="GO:0005886">
    <property type="term" value="C:plasma membrane"/>
    <property type="evidence" value="ECO:0000318"/>
    <property type="project" value="GO_Central"/>
</dbReference>
<evidence type="ECO:0000256" key="5">
    <source>
        <dbReference type="ARBA" id="ARBA00022614"/>
    </source>
</evidence>
<dbReference type="Pfam" id="PF00560">
    <property type="entry name" value="LRR_1"/>
    <property type="match status" value="13"/>
</dbReference>
<evidence type="ECO:0000313" key="12">
    <source>
        <dbReference type="EMBL" id="PTQ26795.1"/>
    </source>
</evidence>
<dbReference type="SUPFAM" id="SSF52047">
    <property type="entry name" value="RNI-like"/>
    <property type="match status" value="2"/>
</dbReference>
<dbReference type="InterPro" id="IPR013210">
    <property type="entry name" value="LRR_N_plant-typ"/>
</dbReference>
<keyword evidence="8 9" id="KW-0472">Membrane</keyword>
<dbReference type="PANTHER" id="PTHR48060">
    <property type="entry name" value="DNA DAMAGE-REPAIR/TOLERATION PROTEIN DRT100"/>
    <property type="match status" value="1"/>
</dbReference>
<evidence type="ECO:0000259" key="11">
    <source>
        <dbReference type="Pfam" id="PF08263"/>
    </source>
</evidence>
<evidence type="ECO:0000256" key="6">
    <source>
        <dbReference type="ARBA" id="ARBA00022729"/>
    </source>
</evidence>
<dbReference type="InterPro" id="IPR003591">
    <property type="entry name" value="Leu-rich_rpt_typical-subtyp"/>
</dbReference>
<dbReference type="InterPro" id="IPR032675">
    <property type="entry name" value="LRR_dom_sf"/>
</dbReference>
<gene>
    <name evidence="12" type="ORF">MARPO_0363s0001</name>
</gene>
<dbReference type="PANTHER" id="PTHR48060:SF21">
    <property type="entry name" value="L DOMAIN-LIKE PROTEIN"/>
    <property type="match status" value="1"/>
</dbReference>
<dbReference type="OrthoDB" id="544199at2759"/>
<dbReference type="GO" id="GO:0099402">
    <property type="term" value="P:plant organ development"/>
    <property type="evidence" value="ECO:0007669"/>
    <property type="project" value="UniProtKB-ARBA"/>
</dbReference>
<name>A0A2R6VYV3_MARPO</name>
<keyword evidence="7" id="KW-0677">Repeat</keyword>
<keyword evidence="5" id="KW-0433">Leucine-rich repeat</keyword>
<dbReference type="Pfam" id="PF08263">
    <property type="entry name" value="LRRNT_2"/>
    <property type="match status" value="1"/>
</dbReference>
<evidence type="ECO:0000256" key="4">
    <source>
        <dbReference type="ARBA" id="ARBA00022475"/>
    </source>
</evidence>
<keyword evidence="4" id="KW-1003">Cell membrane</keyword>
<feature type="transmembrane region" description="Helical" evidence="9">
    <location>
        <begin position="1028"/>
        <end position="1056"/>
    </location>
</feature>
<evidence type="ECO:0000256" key="7">
    <source>
        <dbReference type="ARBA" id="ARBA00022737"/>
    </source>
</evidence>
<dbReference type="FunFam" id="3.80.10.10:FF:000213">
    <property type="entry name" value="Tyrosine-sulfated glycopeptide receptor 1"/>
    <property type="match status" value="1"/>
</dbReference>
<feature type="signal peptide" evidence="10">
    <location>
        <begin position="1"/>
        <end position="24"/>
    </location>
</feature>
<evidence type="ECO:0000256" key="10">
    <source>
        <dbReference type="SAM" id="SignalP"/>
    </source>
</evidence>
<evidence type="ECO:0000256" key="1">
    <source>
        <dbReference type="ARBA" id="ARBA00004236"/>
    </source>
</evidence>
<evidence type="ECO:0000313" key="13">
    <source>
        <dbReference type="Proteomes" id="UP000244005"/>
    </source>
</evidence>
<dbReference type="AlphaFoldDB" id="A0A2R6VYV3"/>
<comment type="similarity">
    <text evidence="3">Belongs to the RLP family.</text>
</comment>
<feature type="chain" id="PRO_5015303276" description="Leucine-rich repeat-containing N-terminal plant-type domain-containing protein" evidence="10">
    <location>
        <begin position="25"/>
        <end position="1085"/>
    </location>
</feature>
<protein>
    <recommendedName>
        <fullName evidence="11">Leucine-rich repeat-containing N-terminal plant-type domain-containing protein</fullName>
    </recommendedName>
</protein>
<reference evidence="13" key="1">
    <citation type="journal article" date="2017" name="Cell">
        <title>Insights into land plant evolution garnered from the Marchantia polymorpha genome.</title>
        <authorList>
            <person name="Bowman J.L."/>
            <person name="Kohchi T."/>
            <person name="Yamato K.T."/>
            <person name="Jenkins J."/>
            <person name="Shu S."/>
            <person name="Ishizaki K."/>
            <person name="Yamaoka S."/>
            <person name="Nishihama R."/>
            <person name="Nakamura Y."/>
            <person name="Berger F."/>
            <person name="Adam C."/>
            <person name="Aki S.S."/>
            <person name="Althoff F."/>
            <person name="Araki T."/>
            <person name="Arteaga-Vazquez M.A."/>
            <person name="Balasubrmanian S."/>
            <person name="Barry K."/>
            <person name="Bauer D."/>
            <person name="Boehm C.R."/>
            <person name="Briginshaw L."/>
            <person name="Caballero-Perez J."/>
            <person name="Catarino B."/>
            <person name="Chen F."/>
            <person name="Chiyoda S."/>
            <person name="Chovatia M."/>
            <person name="Davies K.M."/>
            <person name="Delmans M."/>
            <person name="Demura T."/>
            <person name="Dierschke T."/>
            <person name="Dolan L."/>
            <person name="Dorantes-Acosta A.E."/>
            <person name="Eklund D.M."/>
            <person name="Florent S.N."/>
            <person name="Flores-Sandoval E."/>
            <person name="Fujiyama A."/>
            <person name="Fukuzawa H."/>
            <person name="Galik B."/>
            <person name="Grimanelli D."/>
            <person name="Grimwood J."/>
            <person name="Grossniklaus U."/>
            <person name="Hamada T."/>
            <person name="Haseloff J."/>
            <person name="Hetherington A.J."/>
            <person name="Higo A."/>
            <person name="Hirakawa Y."/>
            <person name="Hundley H.N."/>
            <person name="Ikeda Y."/>
            <person name="Inoue K."/>
            <person name="Inoue S.I."/>
            <person name="Ishida S."/>
            <person name="Jia Q."/>
            <person name="Kakita M."/>
            <person name="Kanazawa T."/>
            <person name="Kawai Y."/>
            <person name="Kawashima T."/>
            <person name="Kennedy M."/>
            <person name="Kinose K."/>
            <person name="Kinoshita T."/>
            <person name="Kohara Y."/>
            <person name="Koide E."/>
            <person name="Komatsu K."/>
            <person name="Kopischke S."/>
            <person name="Kubo M."/>
            <person name="Kyozuka J."/>
            <person name="Lagercrantz U."/>
            <person name="Lin S.S."/>
            <person name="Lindquist E."/>
            <person name="Lipzen A.M."/>
            <person name="Lu C.W."/>
            <person name="De Luna E."/>
            <person name="Martienssen R.A."/>
            <person name="Minamino N."/>
            <person name="Mizutani M."/>
            <person name="Mizutani M."/>
            <person name="Mochizuki N."/>
            <person name="Monte I."/>
            <person name="Mosher R."/>
            <person name="Nagasaki H."/>
            <person name="Nakagami H."/>
            <person name="Naramoto S."/>
            <person name="Nishitani K."/>
            <person name="Ohtani M."/>
            <person name="Okamoto T."/>
            <person name="Okumura M."/>
            <person name="Phillips J."/>
            <person name="Pollak B."/>
            <person name="Reinders A."/>
            <person name="Rovekamp M."/>
            <person name="Sano R."/>
            <person name="Sawa S."/>
            <person name="Schmid M.W."/>
            <person name="Shirakawa M."/>
            <person name="Solano R."/>
            <person name="Spunde A."/>
            <person name="Suetsugu N."/>
            <person name="Sugano S."/>
            <person name="Sugiyama A."/>
            <person name="Sun R."/>
            <person name="Suzuki Y."/>
            <person name="Takenaka M."/>
            <person name="Takezawa D."/>
            <person name="Tomogane H."/>
            <person name="Tsuzuki M."/>
            <person name="Ueda T."/>
            <person name="Umeda M."/>
            <person name="Ward J.M."/>
            <person name="Watanabe Y."/>
            <person name="Yazaki K."/>
            <person name="Yokoyama R."/>
            <person name="Yoshitake Y."/>
            <person name="Yotsui I."/>
            <person name="Zachgo S."/>
            <person name="Schmutz J."/>
        </authorList>
    </citation>
    <scope>NUCLEOTIDE SEQUENCE [LARGE SCALE GENOMIC DNA]</scope>
    <source>
        <strain evidence="13">Tak-1</strain>
    </source>
</reference>
<evidence type="ECO:0000256" key="8">
    <source>
        <dbReference type="ARBA" id="ARBA00023136"/>
    </source>
</evidence>
<dbReference type="Proteomes" id="UP000244005">
    <property type="component" value="Unassembled WGS sequence"/>
</dbReference>
<evidence type="ECO:0000256" key="2">
    <source>
        <dbReference type="ARBA" id="ARBA00004479"/>
    </source>
</evidence>
<dbReference type="FunFam" id="3.80.10.10:FF:000095">
    <property type="entry name" value="LRR receptor-like serine/threonine-protein kinase GSO1"/>
    <property type="match status" value="2"/>
</dbReference>
<feature type="domain" description="Leucine-rich repeat-containing N-terminal plant-type" evidence="11">
    <location>
        <begin position="121"/>
        <end position="160"/>
    </location>
</feature>
<sequence length="1085" mass="120670">MAPGHLIVLLACFLLGSSVTVCMGENWPSEASSSLSHQSISAESERTFIQSRRKGQLLSDESLHAAEFKEMDLDHPDHRGLQLHASKIDHIREGFLHYHETDSRSHGFSQAVSLLEVSFGEADALLAVKDGIGNYSGGALDDWTPDKRSEYCSWTRVTCNCQLHVTALNLSSLDLTGLLGPSLCNLTYLEELHLDQNFLQSEIPPELGRLSRLRILNLEENWLYGSIPKEIGNLTSLQILNLGSQGSFFNGMIPEELGQLSELRFLNLGAVNNWDSEKDYDIAYDYDFLRLPLTATNELRGTIPRSIGNCTKLWYLDFYGNGHLTGVIPEELGKLLHLKYLSFEWNNFTGVIPEELGKLVHLEYLSFTRNNFTGAVPYQLGNLTRCKYLNFGFNALQGHLPVGLANLSRLVILDVRMNFFTGNLVHVSSTSWSELLWLSAQQNLFTGKFPELLLSCHNLVALDLSGNNFSGNLPADLGRLSSAKFIYIDSNRFGGELPESLTNISLLTYLDLFANDFTGPLDALGNSTLLEYLSLGPGVPWLTSFNSFTGRMTDEIVRSWPKMKYMDLSYNALTGKIPRALGNLTELMDLNLQNNKFNGGIAEEFGDLQNLKGLELDYNELTGKIPASLANLQDVQRIHLGGNNLTGAIPEQFGNLTKIRSLRLHMNYLTGKIPPDLGKLQNLAILYLHNNNLTGSIPVTLNNCSAMWSIRLSHNSLKGHLTHINFSSLEFLQLFSISDNKFSGVFPITLWNCSNLEWLDLSSNHLSGLIPKFEVLNAQPHQQLSQWDQMLSQSSRGLRVLSLRSNYFSGSIPSSIWKLPALHVLDLSSNSFTGVLPPDLSGLETYKLHGESKIEERIEFRFRSWEFEEISLRKGKSTLGYMYLLDAIALLDVSSNQLTGKLPAELGTLQGLTNLFMNDNNFEGSIPAELGEIVELLELDLSRNQLSGPIPMSLSRLRLSYLNLSLNQLCGPIPVANSFDTRSSGSFQPGNPKLCGDSINKSCESSTFSCGGELDVDSVTERAESWSLYFHGVSMTAFAIGASVGFSTVIGLVTLIPTLRNRFLFSKPQIIYRAQSDYGLFRRPS</sequence>
<dbReference type="SMART" id="SM00369">
    <property type="entry name" value="LRR_TYP"/>
    <property type="match status" value="6"/>
</dbReference>
<keyword evidence="6 10" id="KW-0732">Signal</keyword>
<proteinExistence type="inferred from homology"/>
<evidence type="ECO:0000256" key="3">
    <source>
        <dbReference type="ARBA" id="ARBA00009592"/>
    </source>
</evidence>
<dbReference type="SUPFAM" id="SSF52058">
    <property type="entry name" value="L domain-like"/>
    <property type="match status" value="1"/>
</dbReference>
<keyword evidence="9" id="KW-1133">Transmembrane helix</keyword>
<dbReference type="OMA" id="PRDEDCK"/>
<comment type="subcellular location">
    <subcellularLocation>
        <location evidence="1">Cell membrane</location>
    </subcellularLocation>
    <subcellularLocation>
        <location evidence="2">Membrane</location>
        <topology evidence="2">Single-pass type I membrane protein</topology>
    </subcellularLocation>
</comment>
<dbReference type="InterPro" id="IPR001611">
    <property type="entry name" value="Leu-rich_rpt"/>
</dbReference>
<keyword evidence="9" id="KW-0812">Transmembrane</keyword>
<dbReference type="FunFam" id="3.80.10.10:FF:000400">
    <property type="entry name" value="Nuclear pore complex protein NUP107"/>
    <property type="match status" value="1"/>
</dbReference>